<organism evidence="1">
    <name type="scientific">marine sediment metagenome</name>
    <dbReference type="NCBI Taxonomy" id="412755"/>
    <lineage>
        <taxon>unclassified sequences</taxon>
        <taxon>metagenomes</taxon>
        <taxon>ecological metagenomes</taxon>
    </lineage>
</organism>
<proteinExistence type="predicted"/>
<sequence length="64" mass="7184">MHLSCYYCEEDMVPAPTERPWLAFSYAGMHFHCIDKLAGTLAAVRTVRVPGVSVPLSESKKEEK</sequence>
<name>A0A0F9GWF0_9ZZZZ</name>
<accession>A0A0F9GWF0</accession>
<dbReference type="EMBL" id="LAZR01018792">
    <property type="protein sequence ID" value="KKL94976.1"/>
    <property type="molecule type" value="Genomic_DNA"/>
</dbReference>
<evidence type="ECO:0000313" key="1">
    <source>
        <dbReference type="EMBL" id="KKL94976.1"/>
    </source>
</evidence>
<comment type="caution">
    <text evidence="1">The sequence shown here is derived from an EMBL/GenBank/DDBJ whole genome shotgun (WGS) entry which is preliminary data.</text>
</comment>
<protein>
    <submittedName>
        <fullName evidence="1">Uncharacterized protein</fullName>
    </submittedName>
</protein>
<dbReference type="AlphaFoldDB" id="A0A0F9GWF0"/>
<gene>
    <name evidence="1" type="ORF">LCGC14_1859210</name>
</gene>
<reference evidence="1" key="1">
    <citation type="journal article" date="2015" name="Nature">
        <title>Complex archaea that bridge the gap between prokaryotes and eukaryotes.</title>
        <authorList>
            <person name="Spang A."/>
            <person name="Saw J.H."/>
            <person name="Jorgensen S.L."/>
            <person name="Zaremba-Niedzwiedzka K."/>
            <person name="Martijn J."/>
            <person name="Lind A.E."/>
            <person name="van Eijk R."/>
            <person name="Schleper C."/>
            <person name="Guy L."/>
            <person name="Ettema T.J."/>
        </authorList>
    </citation>
    <scope>NUCLEOTIDE SEQUENCE</scope>
</reference>